<dbReference type="GO" id="GO:0031625">
    <property type="term" value="F:ubiquitin protein ligase binding"/>
    <property type="evidence" value="ECO:0000318"/>
    <property type="project" value="GO_Central"/>
</dbReference>
<accession>A0A3B6IZY8</accession>
<dbReference type="GO" id="GO:0003729">
    <property type="term" value="F:mRNA binding"/>
    <property type="evidence" value="ECO:0007669"/>
    <property type="project" value="UniProtKB-ARBA"/>
</dbReference>
<keyword evidence="2" id="KW-0832">Ubl conjugation</keyword>
<dbReference type="OMA" id="LANYGIM"/>
<dbReference type="PROSITE" id="PS00299">
    <property type="entry name" value="UBIQUITIN_1"/>
    <property type="match status" value="1"/>
</dbReference>
<evidence type="ECO:0000256" key="2">
    <source>
        <dbReference type="ARBA" id="ARBA00022843"/>
    </source>
</evidence>
<dbReference type="PROSITE" id="PS50053">
    <property type="entry name" value="UBIQUITIN_2"/>
    <property type="match status" value="4"/>
</dbReference>
<name>A0A3B6IZY8_WHEAT</name>
<evidence type="ECO:0000256" key="1">
    <source>
        <dbReference type="ARBA" id="ARBA00022499"/>
    </source>
</evidence>
<reference evidence="4" key="2">
    <citation type="submission" date="2018-10" db="UniProtKB">
        <authorList>
            <consortium name="EnsemblPlants"/>
        </authorList>
    </citation>
    <scope>IDENTIFICATION</scope>
</reference>
<dbReference type="PRINTS" id="PR00348">
    <property type="entry name" value="UBIQUITIN"/>
</dbReference>
<dbReference type="SMR" id="A0A3B6IZY8"/>
<dbReference type="Gramene" id="TraesMAC4B03G02407680.1">
    <property type="protein sequence ID" value="TraesMAC4B03G02407680.1"/>
    <property type="gene ID" value="TraesMAC4B03G02407680"/>
</dbReference>
<keyword evidence="1" id="KW-1017">Isopeptide bond</keyword>
<evidence type="ECO:0000313" key="4">
    <source>
        <dbReference type="EnsemblPlants" id="TraesCS4B02G387300.1"/>
    </source>
</evidence>
<feature type="domain" description="Ubiquitin-like" evidence="3">
    <location>
        <begin position="14"/>
        <end position="85"/>
    </location>
</feature>
<proteinExistence type="predicted"/>
<keyword evidence="5" id="KW-1185">Reference proteome</keyword>
<dbReference type="STRING" id="4565.A0A3B6IZY8"/>
<dbReference type="InterPro" id="IPR019956">
    <property type="entry name" value="Ubiquitin_dom"/>
</dbReference>
<dbReference type="OrthoDB" id="472at2759"/>
<dbReference type="GO" id="GO:0005634">
    <property type="term" value="C:nucleus"/>
    <property type="evidence" value="ECO:0000318"/>
    <property type="project" value="GO_Central"/>
</dbReference>
<dbReference type="Gene3D" id="3.10.20.90">
    <property type="entry name" value="Phosphatidylinositol 3-kinase Catalytic Subunit, Chain A, domain 1"/>
    <property type="match status" value="4"/>
</dbReference>
<dbReference type="InterPro" id="IPR000626">
    <property type="entry name" value="Ubiquitin-like_dom"/>
</dbReference>
<sequence>MAQCPAPAPTPGKMQIFVKTLTGGTITIDAKSSDTINKVKNKIHDKEGIPPDQQRLIFCGEQLEDGCTLAENDIQKESTLLLVLRGELEISVETLSGKVITLPAEPSDTIRAVKEKIQVQHHLIFKGKQMVDSYTLANYGIMDMSRSSFEFHFHLQERMKIYINALDNPLYVKSSDTIDNIKMKINDEYGIHPGQQRLMFKRMATILRVDLHSTLQGSHTLAYYNIQNGATLDLVVCLRPRQMQIFVKNLIWKSLTLEVESSDTIHSVKEKIEQVERIDPARQRLIYCGWQLDDGLTLADYKIEALSTLRLGLRSKCPGRHE</sequence>
<dbReference type="Gramene" id="TraesLAC4B03G02362670.1">
    <property type="protein sequence ID" value="TraesLAC4B03G02362670.1"/>
    <property type="gene ID" value="TraesLAC4B03G02362670"/>
</dbReference>
<feature type="domain" description="Ubiquitin-like" evidence="3">
    <location>
        <begin position="159"/>
        <end position="236"/>
    </location>
</feature>
<evidence type="ECO:0000259" key="3">
    <source>
        <dbReference type="PROSITE" id="PS50053"/>
    </source>
</evidence>
<dbReference type="Gramene" id="TraesCS4B03G0988800.1">
    <property type="protein sequence ID" value="TraesCS4B03G0988800.1.CDS"/>
    <property type="gene ID" value="TraesCS4B03G0988800"/>
</dbReference>
<dbReference type="GO" id="GO:0019941">
    <property type="term" value="P:modification-dependent protein catabolic process"/>
    <property type="evidence" value="ECO:0000318"/>
    <property type="project" value="GO_Central"/>
</dbReference>
<dbReference type="Gramene" id="TraesCS4B02G387300.1">
    <property type="protein sequence ID" value="TraesCS4B02G387300.1"/>
    <property type="gene ID" value="TraesCS4B02G387300"/>
</dbReference>
<dbReference type="Proteomes" id="UP000019116">
    <property type="component" value="Chromosome 4B"/>
</dbReference>
<dbReference type="GO" id="GO:0031386">
    <property type="term" value="F:protein tag activity"/>
    <property type="evidence" value="ECO:0000318"/>
    <property type="project" value="GO_Central"/>
</dbReference>
<gene>
    <name evidence="4" type="primary">LOC123089786</name>
</gene>
<feature type="domain" description="Ubiquitin-like" evidence="3">
    <location>
        <begin position="88"/>
        <end position="145"/>
    </location>
</feature>
<dbReference type="GeneID" id="123089786"/>
<dbReference type="AlphaFoldDB" id="A0A3B6IZY8"/>
<dbReference type="InterPro" id="IPR050158">
    <property type="entry name" value="Ubiquitin_ubiquitin-like"/>
</dbReference>
<dbReference type="GO" id="GO:0005737">
    <property type="term" value="C:cytoplasm"/>
    <property type="evidence" value="ECO:0000318"/>
    <property type="project" value="GO_Central"/>
</dbReference>
<dbReference type="SMART" id="SM00213">
    <property type="entry name" value="UBQ"/>
    <property type="match status" value="4"/>
</dbReference>
<dbReference type="EnsemblPlants" id="TraesCS4B02G387300.1">
    <property type="protein sequence ID" value="TraesCS4B02G387300.1"/>
    <property type="gene ID" value="TraesCS4B02G387300"/>
</dbReference>
<dbReference type="GO" id="GO:0016567">
    <property type="term" value="P:protein ubiquitination"/>
    <property type="evidence" value="ECO:0000318"/>
    <property type="project" value="GO_Central"/>
</dbReference>
<dbReference type="PANTHER" id="PTHR10666">
    <property type="entry name" value="UBIQUITIN"/>
    <property type="match status" value="1"/>
</dbReference>
<organism evidence="4">
    <name type="scientific">Triticum aestivum</name>
    <name type="common">Wheat</name>
    <dbReference type="NCBI Taxonomy" id="4565"/>
    <lineage>
        <taxon>Eukaryota</taxon>
        <taxon>Viridiplantae</taxon>
        <taxon>Streptophyta</taxon>
        <taxon>Embryophyta</taxon>
        <taxon>Tracheophyta</taxon>
        <taxon>Spermatophyta</taxon>
        <taxon>Magnoliopsida</taxon>
        <taxon>Liliopsida</taxon>
        <taxon>Poales</taxon>
        <taxon>Poaceae</taxon>
        <taxon>BOP clade</taxon>
        <taxon>Pooideae</taxon>
        <taxon>Triticodae</taxon>
        <taxon>Triticeae</taxon>
        <taxon>Triticinae</taxon>
        <taxon>Triticum</taxon>
    </lineage>
</organism>
<dbReference type="Pfam" id="PF00240">
    <property type="entry name" value="ubiquitin"/>
    <property type="match status" value="4"/>
</dbReference>
<dbReference type="InterPro" id="IPR029071">
    <property type="entry name" value="Ubiquitin-like_domsf"/>
</dbReference>
<evidence type="ECO:0000313" key="5">
    <source>
        <dbReference type="Proteomes" id="UP000019116"/>
    </source>
</evidence>
<dbReference type="RefSeq" id="XP_044367304.1">
    <property type="nucleotide sequence ID" value="XM_044511369.1"/>
</dbReference>
<dbReference type="InterPro" id="IPR019954">
    <property type="entry name" value="Ubiquitin_CS"/>
</dbReference>
<protein>
    <recommendedName>
        <fullName evidence="3">Ubiquitin-like domain-containing protein</fullName>
    </recommendedName>
</protein>
<dbReference type="SUPFAM" id="SSF54236">
    <property type="entry name" value="Ubiquitin-like"/>
    <property type="match status" value="4"/>
</dbReference>
<dbReference type="FunFam" id="3.10.20.90:FF:000160">
    <property type="entry name" value="Polyubiquitin-C"/>
    <property type="match status" value="1"/>
</dbReference>
<reference evidence="4" key="1">
    <citation type="submission" date="2018-08" db="EMBL/GenBank/DDBJ databases">
        <authorList>
            <person name="Rossello M."/>
        </authorList>
    </citation>
    <scope>NUCLEOTIDE SEQUENCE [LARGE SCALE GENOMIC DNA]</scope>
    <source>
        <strain evidence="4">cv. Chinese Spring</strain>
    </source>
</reference>
<feature type="domain" description="Ubiquitin-like" evidence="3">
    <location>
        <begin position="243"/>
        <end position="314"/>
    </location>
</feature>